<sequence>MDRFSVDIGMVNTASYAWREEANVLAGGATTMGAVSATGVGDGVEDAVSTFLTTWAKYASDQSTLADSMADRLDEAAKAYTVSDYAAQDAFAQWLEGEK</sequence>
<dbReference type="AlphaFoldDB" id="A0A5C5BDY4"/>
<dbReference type="OrthoDB" id="5147468at2"/>
<dbReference type="EMBL" id="VENP01000019">
    <property type="protein sequence ID" value="TNU74921.1"/>
    <property type="molecule type" value="Genomic_DNA"/>
</dbReference>
<proteinExistence type="predicted"/>
<dbReference type="Proteomes" id="UP000313849">
    <property type="component" value="Unassembled WGS sequence"/>
</dbReference>
<reference evidence="1 2" key="1">
    <citation type="submission" date="2019-06" db="EMBL/GenBank/DDBJ databases">
        <title>Draft genome sequence of Miniimonas arenae KCTC 19750T isolated from sea sand.</title>
        <authorList>
            <person name="Park S.-J."/>
        </authorList>
    </citation>
    <scope>NUCLEOTIDE SEQUENCE [LARGE SCALE GENOMIC DNA]</scope>
    <source>
        <strain evidence="1 2">KCTC 19750</strain>
    </source>
</reference>
<keyword evidence="2" id="KW-1185">Reference proteome</keyword>
<dbReference type="RefSeq" id="WP_139986590.1">
    <property type="nucleotide sequence ID" value="NZ_VENP01000019.1"/>
</dbReference>
<protein>
    <submittedName>
        <fullName evidence="1">Uncharacterized protein</fullName>
    </submittedName>
</protein>
<evidence type="ECO:0000313" key="2">
    <source>
        <dbReference type="Proteomes" id="UP000313849"/>
    </source>
</evidence>
<organism evidence="1 2">
    <name type="scientific">Miniimonas arenae</name>
    <dbReference type="NCBI Taxonomy" id="676201"/>
    <lineage>
        <taxon>Bacteria</taxon>
        <taxon>Bacillati</taxon>
        <taxon>Actinomycetota</taxon>
        <taxon>Actinomycetes</taxon>
        <taxon>Micrococcales</taxon>
        <taxon>Beutenbergiaceae</taxon>
        <taxon>Miniimonas</taxon>
    </lineage>
</organism>
<gene>
    <name evidence="1" type="ORF">FH969_06870</name>
</gene>
<comment type="caution">
    <text evidence="1">The sequence shown here is derived from an EMBL/GenBank/DDBJ whole genome shotgun (WGS) entry which is preliminary data.</text>
</comment>
<evidence type="ECO:0000313" key="1">
    <source>
        <dbReference type="EMBL" id="TNU74921.1"/>
    </source>
</evidence>
<name>A0A5C5BDY4_9MICO</name>
<accession>A0A5C5BDY4</accession>